<dbReference type="OrthoDB" id="285364at2"/>
<dbReference type="AlphaFoldDB" id="A0A4R6JRY7"/>
<protein>
    <submittedName>
        <fullName evidence="2">Uncharacterized protein (DUF427 family)</fullName>
    </submittedName>
</protein>
<name>A0A4R6JRY7_9ACTN</name>
<proteinExistence type="predicted"/>
<dbReference type="InterPro" id="IPR007361">
    <property type="entry name" value="DUF427"/>
</dbReference>
<comment type="caution">
    <text evidence="2">The sequence shown here is derived from an EMBL/GenBank/DDBJ whole genome shotgun (WGS) entry which is preliminary data.</text>
</comment>
<evidence type="ECO:0000313" key="2">
    <source>
        <dbReference type="EMBL" id="TDO38482.1"/>
    </source>
</evidence>
<evidence type="ECO:0000313" key="3">
    <source>
        <dbReference type="Proteomes" id="UP000294901"/>
    </source>
</evidence>
<dbReference type="EMBL" id="SNWR01000001">
    <property type="protein sequence ID" value="TDO38482.1"/>
    <property type="molecule type" value="Genomic_DNA"/>
</dbReference>
<dbReference type="Proteomes" id="UP000294901">
    <property type="component" value="Unassembled WGS sequence"/>
</dbReference>
<dbReference type="Gene3D" id="2.170.150.40">
    <property type="entry name" value="Domain of unknown function (DUF427)"/>
    <property type="match status" value="1"/>
</dbReference>
<reference evidence="2 3" key="1">
    <citation type="submission" date="2019-03" db="EMBL/GenBank/DDBJ databases">
        <title>Sequencing the genomes of 1000 actinobacteria strains.</title>
        <authorList>
            <person name="Klenk H.-P."/>
        </authorList>
    </citation>
    <scope>NUCLEOTIDE SEQUENCE [LARGE SCALE GENOMIC DNA]</scope>
    <source>
        <strain evidence="2 3">DSM 43805</strain>
    </source>
</reference>
<sequence length="94" mass="10727">MPKAIWNDEVIAESDDTVVVEGRIYFPRESLREDVLAPSDTHTVCPWKGKASYYTLTSNGHTTPDAVWFYPEPKPDAGVVRDRVAFWKDVQLED</sequence>
<accession>A0A4R6JRY7</accession>
<dbReference type="RefSeq" id="WP_133872950.1">
    <property type="nucleotide sequence ID" value="NZ_BOMD01000019.1"/>
</dbReference>
<dbReference type="PANTHER" id="PTHR34310:SF5">
    <property type="entry name" value="DUF427 DOMAIN PROTEIN (AFU_ORTHOLOGUE AFUA_3G02220)"/>
    <property type="match status" value="1"/>
</dbReference>
<keyword evidence="3" id="KW-1185">Reference proteome</keyword>
<feature type="domain" description="DUF427" evidence="1">
    <location>
        <begin position="3"/>
        <end position="89"/>
    </location>
</feature>
<dbReference type="InterPro" id="IPR038694">
    <property type="entry name" value="DUF427_sf"/>
</dbReference>
<organism evidence="2 3">
    <name type="scientific">Paractinoplanes brasiliensis</name>
    <dbReference type="NCBI Taxonomy" id="52695"/>
    <lineage>
        <taxon>Bacteria</taxon>
        <taxon>Bacillati</taxon>
        <taxon>Actinomycetota</taxon>
        <taxon>Actinomycetes</taxon>
        <taxon>Micromonosporales</taxon>
        <taxon>Micromonosporaceae</taxon>
        <taxon>Paractinoplanes</taxon>
    </lineage>
</organism>
<evidence type="ECO:0000259" key="1">
    <source>
        <dbReference type="Pfam" id="PF04248"/>
    </source>
</evidence>
<dbReference type="PANTHER" id="PTHR34310">
    <property type="entry name" value="DUF427 DOMAIN PROTEIN (AFU_ORTHOLOGUE AFUA_3G02220)"/>
    <property type="match status" value="1"/>
</dbReference>
<gene>
    <name evidence="2" type="ORF">C8E87_2138</name>
</gene>
<dbReference type="Pfam" id="PF04248">
    <property type="entry name" value="NTP_transf_9"/>
    <property type="match status" value="1"/>
</dbReference>